<dbReference type="eggNOG" id="KOG4197">
    <property type="taxonomic scope" value="Eukaryota"/>
</dbReference>
<dbReference type="PANTHER" id="PTHR47926">
    <property type="entry name" value="PENTATRICOPEPTIDE REPEAT-CONTAINING PROTEIN"/>
    <property type="match status" value="1"/>
</dbReference>
<dbReference type="Gramene" id="ERN06533">
    <property type="protein sequence ID" value="ERN06533"/>
    <property type="gene ID" value="AMTR_s00058p00105900"/>
</dbReference>
<keyword evidence="1" id="KW-0677">Repeat</keyword>
<sequence length="192" mass="21361">MRPPLHSPFALSPNKLIEEALFSLLDHCSTHNHIREAHARIFVLGLHQNNFLAAKILGACSSVSAINHAILAFKHASNPTICLYNTLIRALAQNNLPFETIDLYTAMRRNSLPPDNFTYPFVAKACAALSALSLGQAIHAQALTYGLLRDPYISNSILDMYWKYAFSIGRVMEYYDLLLFSTRQASPSLGPL</sequence>
<keyword evidence="4" id="KW-1185">Reference proteome</keyword>
<dbReference type="PANTHER" id="PTHR47926:SF347">
    <property type="entry name" value="PENTATRICOPEPTIDE REPEAT-CONTAINING PROTEIN"/>
    <property type="match status" value="1"/>
</dbReference>
<gene>
    <name evidence="3" type="ORF">AMTR_s00058p00105900</name>
</gene>
<organism evidence="3 4">
    <name type="scientific">Amborella trichopoda</name>
    <dbReference type="NCBI Taxonomy" id="13333"/>
    <lineage>
        <taxon>Eukaryota</taxon>
        <taxon>Viridiplantae</taxon>
        <taxon>Streptophyta</taxon>
        <taxon>Embryophyta</taxon>
        <taxon>Tracheophyta</taxon>
        <taxon>Spermatophyta</taxon>
        <taxon>Magnoliopsida</taxon>
        <taxon>Amborellales</taxon>
        <taxon>Amborellaceae</taxon>
        <taxon>Amborella</taxon>
    </lineage>
</organism>
<reference evidence="4" key="1">
    <citation type="journal article" date="2013" name="Science">
        <title>The Amborella genome and the evolution of flowering plants.</title>
        <authorList>
            <consortium name="Amborella Genome Project"/>
        </authorList>
    </citation>
    <scope>NUCLEOTIDE SEQUENCE [LARGE SCALE GENOMIC DNA]</scope>
</reference>
<dbReference type="InterPro" id="IPR011990">
    <property type="entry name" value="TPR-like_helical_dom_sf"/>
</dbReference>
<proteinExistence type="predicted"/>
<dbReference type="EMBL" id="KI393888">
    <property type="protein sequence ID" value="ERN06533.1"/>
    <property type="molecule type" value="Genomic_DNA"/>
</dbReference>
<evidence type="ECO:0000313" key="4">
    <source>
        <dbReference type="Proteomes" id="UP000017836"/>
    </source>
</evidence>
<dbReference type="InterPro" id="IPR046960">
    <property type="entry name" value="PPR_At4g14850-like_plant"/>
</dbReference>
<feature type="repeat" description="PPR" evidence="2">
    <location>
        <begin position="80"/>
        <end position="114"/>
    </location>
</feature>
<evidence type="ECO:0000256" key="1">
    <source>
        <dbReference type="ARBA" id="ARBA00022737"/>
    </source>
</evidence>
<evidence type="ECO:0008006" key="5">
    <source>
        <dbReference type="Google" id="ProtNLM"/>
    </source>
</evidence>
<accession>W1PEY3</accession>
<dbReference type="OMA" id="FCETEAV"/>
<dbReference type="HOGENOM" id="CLU_1416924_0_0_1"/>
<dbReference type="NCBIfam" id="TIGR00756">
    <property type="entry name" value="PPR"/>
    <property type="match status" value="1"/>
</dbReference>
<dbReference type="InterPro" id="IPR002885">
    <property type="entry name" value="PPR_rpt"/>
</dbReference>
<protein>
    <recommendedName>
        <fullName evidence="5">Pentacotripeptide-repeat region of PRORP domain-containing protein</fullName>
    </recommendedName>
</protein>
<dbReference type="Pfam" id="PF13041">
    <property type="entry name" value="PPR_2"/>
    <property type="match status" value="1"/>
</dbReference>
<dbReference type="Gene3D" id="1.25.40.10">
    <property type="entry name" value="Tetratricopeptide repeat domain"/>
    <property type="match status" value="1"/>
</dbReference>
<evidence type="ECO:0000313" key="3">
    <source>
        <dbReference type="EMBL" id="ERN06533.1"/>
    </source>
</evidence>
<dbReference type="GO" id="GO:0009451">
    <property type="term" value="P:RNA modification"/>
    <property type="evidence" value="ECO:0007669"/>
    <property type="project" value="InterPro"/>
</dbReference>
<dbReference type="Proteomes" id="UP000017836">
    <property type="component" value="Unassembled WGS sequence"/>
</dbReference>
<dbReference type="GO" id="GO:0003723">
    <property type="term" value="F:RNA binding"/>
    <property type="evidence" value="ECO:0007669"/>
    <property type="project" value="InterPro"/>
</dbReference>
<dbReference type="AlphaFoldDB" id="W1PEY3"/>
<evidence type="ECO:0000256" key="2">
    <source>
        <dbReference type="PROSITE-ProRule" id="PRU00708"/>
    </source>
</evidence>
<dbReference type="PROSITE" id="PS51375">
    <property type="entry name" value="PPR"/>
    <property type="match status" value="1"/>
</dbReference>
<name>W1PEY3_AMBTC</name>